<dbReference type="PANTHER" id="PTHR11215:SF1">
    <property type="entry name" value="MYG1 EXONUCLEASE"/>
    <property type="match status" value="1"/>
</dbReference>
<dbReference type="GO" id="GO:0005634">
    <property type="term" value="C:nucleus"/>
    <property type="evidence" value="ECO:0007669"/>
    <property type="project" value="TreeGrafter"/>
</dbReference>
<evidence type="ECO:0000256" key="1">
    <source>
        <dbReference type="ARBA" id="ARBA00010105"/>
    </source>
</evidence>
<dbReference type="PANTHER" id="PTHR11215">
    <property type="entry name" value="METAL DEPENDENT HYDROLASE - RELATED"/>
    <property type="match status" value="1"/>
</dbReference>
<dbReference type="AlphaFoldDB" id="A0A921YVU9"/>
<comment type="caution">
    <text evidence="2">The sequence shown here is derived from an EMBL/GenBank/DDBJ whole genome shotgun (WGS) entry which is preliminary data.</text>
</comment>
<evidence type="ECO:0000313" key="3">
    <source>
        <dbReference type="Proteomes" id="UP000791440"/>
    </source>
</evidence>
<gene>
    <name evidence="2" type="ORF">O3G_MSEX003943</name>
</gene>
<accession>A0A921YVU9</accession>
<protein>
    <submittedName>
        <fullName evidence="2">Uncharacterized protein</fullName>
    </submittedName>
</protein>
<proteinExistence type="inferred from homology"/>
<comment type="similarity">
    <text evidence="1">Belongs to the MYG1 family.</text>
</comment>
<reference evidence="2" key="2">
    <citation type="submission" date="2020-12" db="EMBL/GenBank/DDBJ databases">
        <authorList>
            <person name="Kanost M."/>
        </authorList>
    </citation>
    <scope>NUCLEOTIDE SEQUENCE</scope>
</reference>
<dbReference type="Pfam" id="PF03690">
    <property type="entry name" value="MYG1_exonuc"/>
    <property type="match status" value="1"/>
</dbReference>
<sequence length="366" mass="42815">MLKRILFSFNRLVTYKSLKPINHFGIHRQFCLSLSRNMKIGTHDGVFHCDEVLACFMLKSLPQYKDAEIVRTRDMVKLNECHIVVDVGAVFDHHTKRYDHHQREFNETLSSLRPELGDKYKIKLSSAGLVYTFYGEEVIKELAPKDVTLTEENLKIIYRKVYENFIEEIDAIDNGVPMTDDEPRYKIRTNLSNRVGRLNPEWNSKQEIDVNEIFKKAMVLVCEEFLYTIRYFLSVWLPARVYVKASLENRLNIHSSGKIVEFTERFPWKEHLFDLEKEMDIKDEITYVIFNDKPKSWRVQAVPVSPTSFITRRPLNKKWWGVRDEILSNVAGIPHCIFCHSTGFIGGNETREGALRMAIESLEAES</sequence>
<dbReference type="OrthoDB" id="10265310at2759"/>
<dbReference type="InterPro" id="IPR003226">
    <property type="entry name" value="MYG1_exonuclease"/>
</dbReference>
<dbReference type="EMBL" id="JH668322">
    <property type="protein sequence ID" value="KAG6445532.1"/>
    <property type="molecule type" value="Genomic_DNA"/>
</dbReference>
<keyword evidence="3" id="KW-1185">Reference proteome</keyword>
<dbReference type="Proteomes" id="UP000791440">
    <property type="component" value="Unassembled WGS sequence"/>
</dbReference>
<dbReference type="GO" id="GO:0005737">
    <property type="term" value="C:cytoplasm"/>
    <property type="evidence" value="ECO:0007669"/>
    <property type="project" value="TreeGrafter"/>
</dbReference>
<dbReference type="EMBL" id="JH668322">
    <property type="protein sequence ID" value="KAG6445533.1"/>
    <property type="molecule type" value="Genomic_DNA"/>
</dbReference>
<evidence type="ECO:0000313" key="2">
    <source>
        <dbReference type="EMBL" id="KAG6445532.1"/>
    </source>
</evidence>
<organism evidence="2 3">
    <name type="scientific">Manduca sexta</name>
    <name type="common">Tobacco hawkmoth</name>
    <name type="synonym">Tobacco hornworm</name>
    <dbReference type="NCBI Taxonomy" id="7130"/>
    <lineage>
        <taxon>Eukaryota</taxon>
        <taxon>Metazoa</taxon>
        <taxon>Ecdysozoa</taxon>
        <taxon>Arthropoda</taxon>
        <taxon>Hexapoda</taxon>
        <taxon>Insecta</taxon>
        <taxon>Pterygota</taxon>
        <taxon>Neoptera</taxon>
        <taxon>Endopterygota</taxon>
        <taxon>Lepidoptera</taxon>
        <taxon>Glossata</taxon>
        <taxon>Ditrysia</taxon>
        <taxon>Bombycoidea</taxon>
        <taxon>Sphingidae</taxon>
        <taxon>Sphinginae</taxon>
        <taxon>Sphingini</taxon>
        <taxon>Manduca</taxon>
    </lineage>
</organism>
<reference evidence="2" key="1">
    <citation type="journal article" date="2016" name="Insect Biochem. Mol. Biol.">
        <title>Multifaceted biological insights from a draft genome sequence of the tobacco hornworm moth, Manduca sexta.</title>
        <authorList>
            <person name="Kanost M.R."/>
            <person name="Arrese E.L."/>
            <person name="Cao X."/>
            <person name="Chen Y.R."/>
            <person name="Chellapilla S."/>
            <person name="Goldsmith M.R."/>
            <person name="Grosse-Wilde E."/>
            <person name="Heckel D.G."/>
            <person name="Herndon N."/>
            <person name="Jiang H."/>
            <person name="Papanicolaou A."/>
            <person name="Qu J."/>
            <person name="Soulages J.L."/>
            <person name="Vogel H."/>
            <person name="Walters J."/>
            <person name="Waterhouse R.M."/>
            <person name="Ahn S.J."/>
            <person name="Almeida F.C."/>
            <person name="An C."/>
            <person name="Aqrawi P."/>
            <person name="Bretschneider A."/>
            <person name="Bryant W.B."/>
            <person name="Bucks S."/>
            <person name="Chao H."/>
            <person name="Chevignon G."/>
            <person name="Christen J.M."/>
            <person name="Clarke D.F."/>
            <person name="Dittmer N.T."/>
            <person name="Ferguson L.C.F."/>
            <person name="Garavelou S."/>
            <person name="Gordon K.H.J."/>
            <person name="Gunaratna R.T."/>
            <person name="Han Y."/>
            <person name="Hauser F."/>
            <person name="He Y."/>
            <person name="Heidel-Fischer H."/>
            <person name="Hirsh A."/>
            <person name="Hu Y."/>
            <person name="Jiang H."/>
            <person name="Kalra D."/>
            <person name="Klinner C."/>
            <person name="Konig C."/>
            <person name="Kovar C."/>
            <person name="Kroll A.R."/>
            <person name="Kuwar S.S."/>
            <person name="Lee S.L."/>
            <person name="Lehman R."/>
            <person name="Li K."/>
            <person name="Li Z."/>
            <person name="Liang H."/>
            <person name="Lovelace S."/>
            <person name="Lu Z."/>
            <person name="Mansfield J.H."/>
            <person name="McCulloch K.J."/>
            <person name="Mathew T."/>
            <person name="Morton B."/>
            <person name="Muzny D.M."/>
            <person name="Neunemann D."/>
            <person name="Ongeri F."/>
            <person name="Pauchet Y."/>
            <person name="Pu L.L."/>
            <person name="Pyrousis I."/>
            <person name="Rao X.J."/>
            <person name="Redding A."/>
            <person name="Roesel C."/>
            <person name="Sanchez-Gracia A."/>
            <person name="Schaack S."/>
            <person name="Shukla A."/>
            <person name="Tetreau G."/>
            <person name="Wang Y."/>
            <person name="Xiong G.H."/>
            <person name="Traut W."/>
            <person name="Walsh T.K."/>
            <person name="Worley K.C."/>
            <person name="Wu D."/>
            <person name="Wu W."/>
            <person name="Wu Y.Q."/>
            <person name="Zhang X."/>
            <person name="Zou Z."/>
            <person name="Zucker H."/>
            <person name="Briscoe A.D."/>
            <person name="Burmester T."/>
            <person name="Clem R.J."/>
            <person name="Feyereisen R."/>
            <person name="Grimmelikhuijzen C.J.P."/>
            <person name="Hamodrakas S.J."/>
            <person name="Hansson B.S."/>
            <person name="Huguet E."/>
            <person name="Jermiin L.S."/>
            <person name="Lan Q."/>
            <person name="Lehman H.K."/>
            <person name="Lorenzen M."/>
            <person name="Merzendorfer H."/>
            <person name="Michalopoulos I."/>
            <person name="Morton D.B."/>
            <person name="Muthukrishnan S."/>
            <person name="Oakeshott J.G."/>
            <person name="Palmer W."/>
            <person name="Park Y."/>
            <person name="Passarelli A.L."/>
            <person name="Rozas J."/>
            <person name="Schwartz L.M."/>
            <person name="Smith W."/>
            <person name="Southgate A."/>
            <person name="Vilcinskas A."/>
            <person name="Vogt R."/>
            <person name="Wang P."/>
            <person name="Werren J."/>
            <person name="Yu X.Q."/>
            <person name="Zhou J.J."/>
            <person name="Brown S.J."/>
            <person name="Scherer S.E."/>
            <person name="Richards S."/>
            <person name="Blissard G.W."/>
        </authorList>
    </citation>
    <scope>NUCLEOTIDE SEQUENCE</scope>
</reference>
<name>A0A921YVU9_MANSE</name>